<evidence type="ECO:0000313" key="2">
    <source>
        <dbReference type="Proteomes" id="UP000838100"/>
    </source>
</evidence>
<proteinExistence type="predicted"/>
<organism evidence="1 2">
    <name type="scientific">Sinobacterium norvegicum</name>
    <dbReference type="NCBI Taxonomy" id="1641715"/>
    <lineage>
        <taxon>Bacteria</taxon>
        <taxon>Pseudomonadati</taxon>
        <taxon>Pseudomonadota</taxon>
        <taxon>Gammaproteobacteria</taxon>
        <taxon>Cellvibrionales</taxon>
        <taxon>Spongiibacteraceae</taxon>
        <taxon>Sinobacterium</taxon>
    </lineage>
</organism>
<comment type="caution">
    <text evidence="1">The sequence shown here is derived from an EMBL/GenBank/DDBJ whole genome shotgun (WGS) entry which is preliminary data.</text>
</comment>
<dbReference type="Proteomes" id="UP000838100">
    <property type="component" value="Unassembled WGS sequence"/>
</dbReference>
<sequence>MTRKHLSPAMGLNNASVCIINRRPDPICLEGLELSNRFDGINLKYSNINKVAYGLMNIPFKIFGDE</sequence>
<accession>A0ABN8EBR6</accession>
<protein>
    <submittedName>
        <fullName evidence="1">Uncharacterized protein</fullName>
    </submittedName>
</protein>
<gene>
    <name evidence="1" type="ORF">SIN8267_00015</name>
</gene>
<reference evidence="1" key="1">
    <citation type="submission" date="2021-12" db="EMBL/GenBank/DDBJ databases">
        <authorList>
            <person name="Rodrigo-Torres L."/>
            <person name="Arahal R. D."/>
            <person name="Lucena T."/>
        </authorList>
    </citation>
    <scope>NUCLEOTIDE SEQUENCE</scope>
    <source>
        <strain evidence="1">CECT 8267</strain>
    </source>
</reference>
<dbReference type="EMBL" id="CAKLPX010000001">
    <property type="protein sequence ID" value="CAH0989943.1"/>
    <property type="molecule type" value="Genomic_DNA"/>
</dbReference>
<evidence type="ECO:0000313" key="1">
    <source>
        <dbReference type="EMBL" id="CAH0989943.1"/>
    </source>
</evidence>
<keyword evidence="2" id="KW-1185">Reference proteome</keyword>
<name>A0ABN8EBR6_9GAMM</name>